<name>A0A1F5ZJP3_9BACT</name>
<dbReference type="STRING" id="1798382.A3D77_04290"/>
<feature type="domain" description="Helix-hairpin-helix DNA-binding motif class 1" evidence="22">
    <location>
        <begin position="53"/>
        <end position="72"/>
    </location>
</feature>
<keyword evidence="8" id="KW-0808">Transferase</keyword>
<evidence type="ECO:0000256" key="14">
    <source>
        <dbReference type="ARBA" id="ARBA00023053"/>
    </source>
</evidence>
<comment type="caution">
    <text evidence="24">The sequence shown here is derived from an EMBL/GenBank/DDBJ whole genome shotgun (WGS) entry which is preliminary data.</text>
</comment>
<comment type="catalytic activity">
    <reaction evidence="18">
        <text>2'-deoxyribonucleotide-(2'-deoxyribose 5'-phosphate)-2'-deoxyribonucleotide-DNA = a 3'-end 2'-deoxyribonucleotide-(2,3-dehydro-2,3-deoxyribose 5'-phosphate)-DNA + a 5'-end 5'-phospho-2'-deoxyribonucleoside-DNA + H(+)</text>
        <dbReference type="Rhea" id="RHEA:66592"/>
        <dbReference type="Rhea" id="RHEA-COMP:13180"/>
        <dbReference type="Rhea" id="RHEA-COMP:16897"/>
        <dbReference type="Rhea" id="RHEA-COMP:17067"/>
        <dbReference type="ChEBI" id="CHEBI:15378"/>
        <dbReference type="ChEBI" id="CHEBI:136412"/>
        <dbReference type="ChEBI" id="CHEBI:157695"/>
        <dbReference type="ChEBI" id="CHEBI:167181"/>
        <dbReference type="EC" id="4.2.99.18"/>
    </reaction>
</comment>
<evidence type="ECO:0000256" key="15">
    <source>
        <dbReference type="ARBA" id="ARBA00023204"/>
    </source>
</evidence>
<dbReference type="Proteomes" id="UP000176923">
    <property type="component" value="Unassembled WGS sequence"/>
</dbReference>
<keyword evidence="14" id="KW-0915">Sodium</keyword>
<evidence type="ECO:0000256" key="4">
    <source>
        <dbReference type="ARBA" id="ARBA00012720"/>
    </source>
</evidence>
<keyword evidence="11" id="KW-0227">DNA damage</keyword>
<evidence type="ECO:0000313" key="25">
    <source>
        <dbReference type="Proteomes" id="UP000176923"/>
    </source>
</evidence>
<organism evidence="24 25">
    <name type="scientific">Candidatus Gottesmanbacteria bacterium RIFCSPHIGHO2_02_FULL_39_11</name>
    <dbReference type="NCBI Taxonomy" id="1798382"/>
    <lineage>
        <taxon>Bacteria</taxon>
        <taxon>Candidatus Gottesmaniibacteriota</taxon>
    </lineage>
</organism>
<dbReference type="Pfam" id="PF14791">
    <property type="entry name" value="DNA_pol_B_thumb"/>
    <property type="match status" value="1"/>
</dbReference>
<dbReference type="AlphaFoldDB" id="A0A1F5ZJP3"/>
<dbReference type="InterPro" id="IPR043519">
    <property type="entry name" value="NT_sf"/>
</dbReference>
<dbReference type="CDD" id="cd00141">
    <property type="entry name" value="NT_POLXc"/>
    <property type="match status" value="1"/>
</dbReference>
<keyword evidence="12" id="KW-0832">Ubl conjugation</keyword>
<feature type="domain" description="DNA-directed DNA polymerase X" evidence="23">
    <location>
        <begin position="1"/>
        <end position="326"/>
    </location>
</feature>
<evidence type="ECO:0000256" key="8">
    <source>
        <dbReference type="ARBA" id="ARBA00022679"/>
    </source>
</evidence>
<evidence type="ECO:0000256" key="6">
    <source>
        <dbReference type="ARBA" id="ARBA00022481"/>
    </source>
</evidence>
<feature type="domain" description="Helix-hairpin-helix DNA-binding motif class 1" evidence="22">
    <location>
        <begin position="132"/>
        <end position="151"/>
    </location>
</feature>
<evidence type="ECO:0000256" key="17">
    <source>
        <dbReference type="ARBA" id="ARBA00035726"/>
    </source>
</evidence>
<keyword evidence="13" id="KW-0239">DNA-directed DNA polymerase</keyword>
<dbReference type="InterPro" id="IPR016195">
    <property type="entry name" value="Pol/histidinol_Pase-like"/>
</dbReference>
<dbReference type="Gene3D" id="1.10.150.20">
    <property type="entry name" value="5' to 3' exonuclease, C-terminal subdomain"/>
    <property type="match status" value="1"/>
</dbReference>
<feature type="domain" description="Helix-hairpin-helix DNA-binding motif class 1" evidence="22">
    <location>
        <begin position="93"/>
        <end position="112"/>
    </location>
</feature>
<dbReference type="InterPro" id="IPR029398">
    <property type="entry name" value="PolB_thumb"/>
</dbReference>
<dbReference type="PRINTS" id="PR00870">
    <property type="entry name" value="DNAPOLXBETA"/>
</dbReference>
<dbReference type="InterPro" id="IPR004013">
    <property type="entry name" value="PHP_dom"/>
</dbReference>
<dbReference type="InterPro" id="IPR010996">
    <property type="entry name" value="HHH_MUS81"/>
</dbReference>
<dbReference type="PIRSF" id="PIRSF005047">
    <property type="entry name" value="UCP005047_YshC"/>
    <property type="match status" value="1"/>
</dbReference>
<comment type="subcellular location">
    <subcellularLocation>
        <location evidence="2">Cytoplasm</location>
    </subcellularLocation>
</comment>
<evidence type="ECO:0000256" key="3">
    <source>
        <dbReference type="ARBA" id="ARBA00012417"/>
    </source>
</evidence>
<dbReference type="SUPFAM" id="SSF89550">
    <property type="entry name" value="PHP domain-like"/>
    <property type="match status" value="1"/>
</dbReference>
<evidence type="ECO:0000256" key="11">
    <source>
        <dbReference type="ARBA" id="ARBA00022763"/>
    </source>
</evidence>
<evidence type="ECO:0000256" key="7">
    <source>
        <dbReference type="ARBA" id="ARBA00022634"/>
    </source>
</evidence>
<reference evidence="24 25" key="1">
    <citation type="journal article" date="2016" name="Nat. Commun.">
        <title>Thousands of microbial genomes shed light on interconnected biogeochemical processes in an aquifer system.</title>
        <authorList>
            <person name="Anantharaman K."/>
            <person name="Brown C.T."/>
            <person name="Hug L.A."/>
            <person name="Sharon I."/>
            <person name="Castelle C.J."/>
            <person name="Probst A.J."/>
            <person name="Thomas B.C."/>
            <person name="Singh A."/>
            <person name="Wilkins M.J."/>
            <person name="Karaoz U."/>
            <person name="Brodie E.L."/>
            <person name="Williams K.H."/>
            <person name="Hubbard S.S."/>
            <person name="Banfield J.F."/>
        </authorList>
    </citation>
    <scope>NUCLEOTIDE SEQUENCE [LARGE SCALE GENOMIC DNA]</scope>
</reference>
<dbReference type="InterPro" id="IPR002008">
    <property type="entry name" value="DNA_pol_X_beta-like"/>
</dbReference>
<evidence type="ECO:0000256" key="21">
    <source>
        <dbReference type="ARBA" id="ARBA00049244"/>
    </source>
</evidence>
<dbReference type="SUPFAM" id="SSF47802">
    <property type="entry name" value="DNA polymerase beta, N-terminal domain-like"/>
    <property type="match status" value="1"/>
</dbReference>
<dbReference type="Pfam" id="PF14520">
    <property type="entry name" value="HHH_5"/>
    <property type="match status" value="1"/>
</dbReference>
<evidence type="ECO:0000256" key="9">
    <source>
        <dbReference type="ARBA" id="ARBA00022695"/>
    </source>
</evidence>
<dbReference type="InterPro" id="IPR027421">
    <property type="entry name" value="DNA_pol_lamdba_lyase_dom_sf"/>
</dbReference>
<comment type="cofactor">
    <cofactor evidence="1">
        <name>Mg(2+)</name>
        <dbReference type="ChEBI" id="CHEBI:18420"/>
    </cofactor>
</comment>
<gene>
    <name evidence="24" type="ORF">A3D77_04290</name>
</gene>
<proteinExistence type="predicted"/>
<dbReference type="EC" id="4.2.99.18" evidence="4"/>
<evidence type="ECO:0000313" key="24">
    <source>
        <dbReference type="EMBL" id="OGG12535.1"/>
    </source>
</evidence>
<evidence type="ECO:0000256" key="5">
    <source>
        <dbReference type="ARBA" id="ARBA00020020"/>
    </source>
</evidence>
<dbReference type="GO" id="GO:0003677">
    <property type="term" value="F:DNA binding"/>
    <property type="evidence" value="ECO:0007669"/>
    <property type="project" value="InterPro"/>
</dbReference>
<dbReference type="EC" id="2.7.7.7" evidence="3"/>
<dbReference type="SUPFAM" id="SSF81301">
    <property type="entry name" value="Nucleotidyltransferase"/>
    <property type="match status" value="1"/>
</dbReference>
<dbReference type="EMBL" id="MFJL01000044">
    <property type="protein sequence ID" value="OGG12535.1"/>
    <property type="molecule type" value="Genomic_DNA"/>
</dbReference>
<dbReference type="GO" id="GO:0006281">
    <property type="term" value="P:DNA repair"/>
    <property type="evidence" value="ECO:0007669"/>
    <property type="project" value="UniProtKB-KW"/>
</dbReference>
<comment type="function">
    <text evidence="20">Repair polymerase that plays a key role in base-excision repair. During this process, the damaged base is excised by specific DNA glycosylases, the DNA backbone is nicked at the abasic site by an apurinic/apyrimidic (AP) endonuclease, and POLB removes 5'-deoxyribose-phosphate from the preincised AP site acting as a 5'-deoxyribose-phosphate lyase (5'-dRP lyase); through its DNA polymerase activity, it adds one nucleotide to the 3' end of the arising single-nucleotide gap. Conducts 'gap-filling' DNA synthesis in a stepwise distributive fashion rather than in a processive fashion as for other DNA polymerases. It is also able to cleave sugar-phosphate bonds 3' to an intact AP site, acting as an AP lyase.</text>
</comment>
<dbReference type="CDD" id="cd07436">
    <property type="entry name" value="PHP_PolX"/>
    <property type="match status" value="1"/>
</dbReference>
<dbReference type="Gene3D" id="1.10.150.110">
    <property type="entry name" value="DNA polymerase beta, N-terminal domain-like"/>
    <property type="match status" value="1"/>
</dbReference>
<dbReference type="Pfam" id="PF02811">
    <property type="entry name" value="PHP"/>
    <property type="match status" value="1"/>
</dbReference>
<dbReference type="InterPro" id="IPR022311">
    <property type="entry name" value="PolX-like"/>
</dbReference>
<protein>
    <recommendedName>
        <fullName evidence="5">DNA polymerase beta</fullName>
        <ecNumber evidence="3">2.7.7.7</ecNumber>
        <ecNumber evidence="4">4.2.99.18</ecNumber>
    </recommendedName>
    <alternativeName>
        <fullName evidence="16">5'-deoxyribose-phosphate lyase</fullName>
    </alternativeName>
    <alternativeName>
        <fullName evidence="17">AP lyase</fullName>
    </alternativeName>
</protein>
<dbReference type="GO" id="GO:0003887">
    <property type="term" value="F:DNA-directed DNA polymerase activity"/>
    <property type="evidence" value="ECO:0007669"/>
    <property type="project" value="UniProtKB-KW"/>
</dbReference>
<accession>A0A1F5ZJP3</accession>
<evidence type="ECO:0000256" key="2">
    <source>
        <dbReference type="ARBA" id="ARBA00004496"/>
    </source>
</evidence>
<evidence type="ECO:0000256" key="1">
    <source>
        <dbReference type="ARBA" id="ARBA00001946"/>
    </source>
</evidence>
<dbReference type="GO" id="GO:0008270">
    <property type="term" value="F:zinc ion binding"/>
    <property type="evidence" value="ECO:0007669"/>
    <property type="project" value="TreeGrafter"/>
</dbReference>
<dbReference type="Gene3D" id="3.30.210.10">
    <property type="entry name" value="DNA polymerase, thumb domain"/>
    <property type="match status" value="1"/>
</dbReference>
<keyword evidence="6" id="KW-0488">Methylation</keyword>
<evidence type="ECO:0000256" key="19">
    <source>
        <dbReference type="ARBA" id="ARBA00044678"/>
    </source>
</evidence>
<keyword evidence="10" id="KW-0235">DNA replication</keyword>
<dbReference type="InterPro" id="IPR050243">
    <property type="entry name" value="PHP_phosphatase"/>
</dbReference>
<dbReference type="GO" id="GO:0140078">
    <property type="term" value="F:class I DNA-(apurinic or apyrimidinic site) endonuclease activity"/>
    <property type="evidence" value="ECO:0007669"/>
    <property type="project" value="UniProtKB-EC"/>
</dbReference>
<evidence type="ECO:0000259" key="22">
    <source>
        <dbReference type="SMART" id="SM00278"/>
    </source>
</evidence>
<evidence type="ECO:0000256" key="10">
    <source>
        <dbReference type="ARBA" id="ARBA00022705"/>
    </source>
</evidence>
<dbReference type="InterPro" id="IPR037160">
    <property type="entry name" value="DNA_Pol_thumb_sf"/>
</dbReference>
<evidence type="ECO:0000256" key="12">
    <source>
        <dbReference type="ARBA" id="ARBA00022843"/>
    </source>
</evidence>
<dbReference type="InterPro" id="IPR002054">
    <property type="entry name" value="DNA-dir_DNA_pol_X"/>
</dbReference>
<comment type="catalytic activity">
    <reaction evidence="19">
        <text>a 5'-end 2'-deoxyribose-2'-deoxyribonucleotide-DNA = (2E,4S)-4-hydroxypenten-2-al-5-phosphate + a 5'-end 5'-phospho-2'-deoxyribonucleoside-DNA + H(+)</text>
        <dbReference type="Rhea" id="RHEA:76255"/>
        <dbReference type="Rhea" id="RHEA-COMP:13180"/>
        <dbReference type="Rhea" id="RHEA-COMP:18657"/>
        <dbReference type="ChEBI" id="CHEBI:15378"/>
        <dbReference type="ChEBI" id="CHEBI:136412"/>
        <dbReference type="ChEBI" id="CHEBI:195194"/>
        <dbReference type="ChEBI" id="CHEBI:195195"/>
    </reaction>
</comment>
<evidence type="ECO:0000256" key="18">
    <source>
        <dbReference type="ARBA" id="ARBA00044632"/>
    </source>
</evidence>
<dbReference type="InterPro" id="IPR003583">
    <property type="entry name" value="Hlx-hairpin-Hlx_DNA-bd_motif"/>
</dbReference>
<dbReference type="GO" id="GO:0042578">
    <property type="term" value="F:phosphoric ester hydrolase activity"/>
    <property type="evidence" value="ECO:0007669"/>
    <property type="project" value="TreeGrafter"/>
</dbReference>
<dbReference type="Gene3D" id="3.20.20.140">
    <property type="entry name" value="Metal-dependent hydrolases"/>
    <property type="match status" value="1"/>
</dbReference>
<keyword evidence="7" id="KW-0237">DNA synthesis</keyword>
<dbReference type="Gene3D" id="3.30.460.10">
    <property type="entry name" value="Beta Polymerase, domain 2"/>
    <property type="match status" value="1"/>
</dbReference>
<dbReference type="Pfam" id="PF14716">
    <property type="entry name" value="HHH_8"/>
    <property type="match status" value="1"/>
</dbReference>
<dbReference type="PANTHER" id="PTHR36928">
    <property type="entry name" value="PHOSPHATASE YCDX-RELATED"/>
    <property type="match status" value="1"/>
</dbReference>
<evidence type="ECO:0000256" key="20">
    <source>
        <dbReference type="ARBA" id="ARBA00045548"/>
    </source>
</evidence>
<dbReference type="SMART" id="SM00278">
    <property type="entry name" value="HhH1"/>
    <property type="match status" value="3"/>
</dbReference>
<evidence type="ECO:0000256" key="13">
    <source>
        <dbReference type="ARBA" id="ARBA00022932"/>
    </source>
</evidence>
<dbReference type="GO" id="GO:0005829">
    <property type="term" value="C:cytosol"/>
    <property type="evidence" value="ECO:0007669"/>
    <property type="project" value="TreeGrafter"/>
</dbReference>
<evidence type="ECO:0000259" key="23">
    <source>
        <dbReference type="SMART" id="SM00483"/>
    </source>
</evidence>
<sequence length="597" mass="68478">MNNQQISDLFKKIAVAYQIKNLPNSRFKVIAYERASEEIKNFPTPLEKMWKEDRLDEVPGLGSSMISHVKELFTKGKVSHFEAILREIPQSMFTLLSVPGFGPKKAYRLVTYFKLDNPKTVVEDIKVLAEKGKIASLEGFGEKSQKDILDAIGQFEKGQVKENRILLGLAYELSSNITEYLKKSPLVKKVLALGSLRRMRETIGDIDLAVATEKSDEVIEYFLKYPDQSQIVEKGKEGATIRLGNGRQVDLRVIPPRQWGSMVQYFTGSKAHNIQLRELALRKGYSLNEYGLTPLKNKKQKILEFDTEEKLYKFLGLPRIEPEIREDRGEIEAAIHKAKDQKPGLPQLVKLSDIKGDLHIHTSFNIETSHDLGSHDILTLLKKADSLGYEYIGISDHNPSQSKHSEDKILSIMKIRKAYYEHKKRSNKSIRTQLLIMLEIDIRPNGDLALPNQCFEYIDASIVSVHSEFRMDKEKMTDRVLKGLSHPKARILAHPTGRLLTGRVGFELNWERIFEFCKKNNKAIEVNASPYRLDLSDIMIRLAVQNGIKLIINTDSHSKEEMDNMKFGVSQARRGWAQKNDILNTMRYNEFKDWLLY</sequence>
<dbReference type="SMART" id="SM00483">
    <property type="entry name" value="POLXc"/>
    <property type="match status" value="1"/>
</dbReference>
<dbReference type="PANTHER" id="PTHR36928:SF1">
    <property type="entry name" value="PHOSPHATASE YCDX-RELATED"/>
    <property type="match status" value="1"/>
</dbReference>
<comment type="catalytic activity">
    <reaction evidence="21">
        <text>DNA(n) + a 2'-deoxyribonucleoside 5'-triphosphate = DNA(n+1) + diphosphate</text>
        <dbReference type="Rhea" id="RHEA:22508"/>
        <dbReference type="Rhea" id="RHEA-COMP:17339"/>
        <dbReference type="Rhea" id="RHEA-COMP:17340"/>
        <dbReference type="ChEBI" id="CHEBI:33019"/>
        <dbReference type="ChEBI" id="CHEBI:61560"/>
        <dbReference type="ChEBI" id="CHEBI:173112"/>
        <dbReference type="EC" id="2.7.7.7"/>
    </reaction>
</comment>
<keyword evidence="9" id="KW-0548">Nucleotidyltransferase</keyword>
<dbReference type="InterPro" id="IPR047967">
    <property type="entry name" value="PolX_PHP"/>
</dbReference>
<keyword evidence="15" id="KW-0234">DNA repair</keyword>
<evidence type="ECO:0000256" key="16">
    <source>
        <dbReference type="ARBA" id="ARBA00035717"/>
    </source>
</evidence>